<dbReference type="SUPFAM" id="SSF53383">
    <property type="entry name" value="PLP-dependent transferases"/>
    <property type="match status" value="1"/>
</dbReference>
<name>G9YP95_FLAPL</name>
<comment type="similarity">
    <text evidence="2 6">Belongs to the trans-sulfuration enzymes family.</text>
</comment>
<protein>
    <submittedName>
        <fullName evidence="7">O-acetylhomoserine aminocarboxypropyltransferase</fullName>
    </submittedName>
</protein>
<dbReference type="FunFam" id="3.40.640.10:FF:000035">
    <property type="entry name" value="O-succinylhomoserine sulfhydrylase"/>
    <property type="match status" value="1"/>
</dbReference>
<accession>G9YP95</accession>
<evidence type="ECO:0000256" key="4">
    <source>
        <dbReference type="ARBA" id="ARBA00022898"/>
    </source>
</evidence>
<proteinExistence type="inferred from homology"/>
<dbReference type="PANTHER" id="PTHR43797">
    <property type="entry name" value="HOMOCYSTEINE/CYSTEINE SYNTHASE"/>
    <property type="match status" value="1"/>
</dbReference>
<dbReference type="HOGENOM" id="CLU_018986_4_2_9"/>
<gene>
    <name evidence="7" type="ORF">HMPREF0372_01324</name>
</gene>
<dbReference type="InterPro" id="IPR015421">
    <property type="entry name" value="PyrdxlP-dep_Trfase_major"/>
</dbReference>
<dbReference type="GO" id="GO:0004124">
    <property type="term" value="F:cysteine synthase activity"/>
    <property type="evidence" value="ECO:0007669"/>
    <property type="project" value="TreeGrafter"/>
</dbReference>
<dbReference type="AlphaFoldDB" id="G9YP95"/>
<dbReference type="InterPro" id="IPR015424">
    <property type="entry name" value="PyrdxlP-dep_Trfase"/>
</dbReference>
<dbReference type="GO" id="GO:0005737">
    <property type="term" value="C:cytoplasm"/>
    <property type="evidence" value="ECO:0007669"/>
    <property type="project" value="TreeGrafter"/>
</dbReference>
<evidence type="ECO:0000313" key="8">
    <source>
        <dbReference type="Proteomes" id="UP000004459"/>
    </source>
</evidence>
<organism evidence="7 8">
    <name type="scientific">Flavonifractor plautii ATCC 29863</name>
    <dbReference type="NCBI Taxonomy" id="411475"/>
    <lineage>
        <taxon>Bacteria</taxon>
        <taxon>Bacillati</taxon>
        <taxon>Bacillota</taxon>
        <taxon>Clostridia</taxon>
        <taxon>Eubacteriales</taxon>
        <taxon>Oscillospiraceae</taxon>
        <taxon>Flavonifractor</taxon>
    </lineage>
</organism>
<comment type="cofactor">
    <cofactor evidence="1 6">
        <name>pyridoxal 5'-phosphate</name>
        <dbReference type="ChEBI" id="CHEBI:597326"/>
    </cofactor>
</comment>
<evidence type="ECO:0000313" key="7">
    <source>
        <dbReference type="EMBL" id="EHM52887.1"/>
    </source>
</evidence>
<dbReference type="GO" id="GO:0019346">
    <property type="term" value="P:transsulfuration"/>
    <property type="evidence" value="ECO:0007669"/>
    <property type="project" value="InterPro"/>
</dbReference>
<sequence>MTRAGRGCSITLNLKQERKILPMSQQRIGTQCLHAGYTPGNGEPRNIPIVQSTTFRYATGEQMGALFDLEESGYFYTRLQNPTNDHVAAKICALEGGTAAMLTSSGQAASFYAIFNIVSCGEHVVCSSSIYGGTYNLFAVTMKRMGIDFTFVDPDCTEAELEAAFRPETRAVFGETIANPALTVLDFEKFARAAHAHGVPLIVDNTFATPVNCHPFEWGADIVTHSTTKYMDGHANAVGGAIVDSGRFDWTAHADKFPGLTTPDESYHGVTYTERFGLEGAYITKATAQLMRDFGAIPAPMNAYLLNVGLETLPLRMARHCENALAVARFLKGHPKVSWVRYPGLEGDPYYERARKYLPNGTCGVVSFGVKGGREAASKFMAGLELASIATHVADAKTCVLHPASTTHRQMSDAELAAAGVAPDLVRFSVGIEDVNDILADLEKALEGA</sequence>
<dbReference type="InterPro" id="IPR015422">
    <property type="entry name" value="PyrdxlP-dep_Trfase_small"/>
</dbReference>
<evidence type="ECO:0000256" key="3">
    <source>
        <dbReference type="ARBA" id="ARBA00022679"/>
    </source>
</evidence>
<dbReference type="PANTHER" id="PTHR43797:SF3">
    <property type="entry name" value="O-ACETYLHOMOSERINE SULFHYDRYLASE"/>
    <property type="match status" value="1"/>
</dbReference>
<dbReference type="Proteomes" id="UP000004459">
    <property type="component" value="Unassembled WGS sequence"/>
</dbReference>
<dbReference type="Gene3D" id="3.90.1150.10">
    <property type="entry name" value="Aspartate Aminotransferase, domain 1"/>
    <property type="match status" value="1"/>
</dbReference>
<evidence type="ECO:0000256" key="1">
    <source>
        <dbReference type="ARBA" id="ARBA00001933"/>
    </source>
</evidence>
<evidence type="ECO:0000256" key="2">
    <source>
        <dbReference type="ARBA" id="ARBA00009077"/>
    </source>
</evidence>
<reference evidence="7 8" key="1">
    <citation type="submission" date="2011-08" db="EMBL/GenBank/DDBJ databases">
        <authorList>
            <person name="Weinstock G."/>
            <person name="Sodergren E."/>
            <person name="Clifton S."/>
            <person name="Fulton L."/>
            <person name="Fulton B."/>
            <person name="Courtney L."/>
            <person name="Fronick C."/>
            <person name="Harrison M."/>
            <person name="Strong C."/>
            <person name="Farmer C."/>
            <person name="Delahaunty K."/>
            <person name="Markovic C."/>
            <person name="Hall O."/>
            <person name="Minx P."/>
            <person name="Tomlinson C."/>
            <person name="Mitreva M."/>
            <person name="Hou S."/>
            <person name="Chen J."/>
            <person name="Wollam A."/>
            <person name="Pepin K.H."/>
            <person name="Johnson M."/>
            <person name="Bhonagiri V."/>
            <person name="Zhang X."/>
            <person name="Suruliraj S."/>
            <person name="Warren W."/>
            <person name="Chinwalla A."/>
            <person name="Mardis E.R."/>
            <person name="Wilson R.K."/>
        </authorList>
    </citation>
    <scope>NUCLEOTIDE SEQUENCE [LARGE SCALE GENOMIC DNA]</scope>
    <source>
        <strain evidence="7 8">ATCC 29863</strain>
    </source>
</reference>
<dbReference type="EMBL" id="AGCK01000090">
    <property type="protein sequence ID" value="EHM52887.1"/>
    <property type="molecule type" value="Genomic_DNA"/>
</dbReference>
<evidence type="ECO:0000256" key="5">
    <source>
        <dbReference type="PIRSR" id="PIRSR001434-2"/>
    </source>
</evidence>
<dbReference type="NCBIfam" id="TIGR01326">
    <property type="entry name" value="OAH_OAS_sulfhy"/>
    <property type="match status" value="1"/>
</dbReference>
<feature type="modified residue" description="N6-(pyridoxal phosphate)lysine" evidence="5">
    <location>
        <position position="229"/>
    </location>
</feature>
<dbReference type="PIRSF" id="PIRSF001434">
    <property type="entry name" value="CGS"/>
    <property type="match status" value="1"/>
</dbReference>
<dbReference type="CDD" id="cd00614">
    <property type="entry name" value="CGS_like"/>
    <property type="match status" value="1"/>
</dbReference>
<comment type="caution">
    <text evidence="7">The sequence shown here is derived from an EMBL/GenBank/DDBJ whole genome shotgun (WGS) entry which is preliminary data.</text>
</comment>
<dbReference type="STRING" id="292800.A4U99_13935"/>
<dbReference type="Pfam" id="PF01053">
    <property type="entry name" value="Cys_Met_Meta_PP"/>
    <property type="match status" value="1"/>
</dbReference>
<dbReference type="GO" id="GO:0071269">
    <property type="term" value="P:L-homocysteine biosynthetic process"/>
    <property type="evidence" value="ECO:0007669"/>
    <property type="project" value="TreeGrafter"/>
</dbReference>
<dbReference type="InterPro" id="IPR006235">
    <property type="entry name" value="OAc-hSer/O-AcSer_sulfhydrylase"/>
</dbReference>
<dbReference type="GO" id="GO:0030170">
    <property type="term" value="F:pyridoxal phosphate binding"/>
    <property type="evidence" value="ECO:0007669"/>
    <property type="project" value="InterPro"/>
</dbReference>
<evidence type="ECO:0000256" key="6">
    <source>
        <dbReference type="RuleBase" id="RU362118"/>
    </source>
</evidence>
<dbReference type="GO" id="GO:0006535">
    <property type="term" value="P:cysteine biosynthetic process from serine"/>
    <property type="evidence" value="ECO:0007669"/>
    <property type="project" value="TreeGrafter"/>
</dbReference>
<dbReference type="InterPro" id="IPR000277">
    <property type="entry name" value="Cys/Met-Metab_PyrdxlP-dep_enz"/>
</dbReference>
<keyword evidence="3 7" id="KW-0808">Transferase</keyword>
<dbReference type="PATRIC" id="fig|411475.3.peg.1150"/>
<dbReference type="Gene3D" id="3.40.640.10">
    <property type="entry name" value="Type I PLP-dependent aspartate aminotransferase-like (Major domain)"/>
    <property type="match status" value="1"/>
</dbReference>
<dbReference type="GO" id="GO:0003961">
    <property type="term" value="F:O-acetylhomoserine aminocarboxypropyltransferase activity"/>
    <property type="evidence" value="ECO:0007669"/>
    <property type="project" value="TreeGrafter"/>
</dbReference>
<keyword evidence="4 5" id="KW-0663">Pyridoxal phosphate</keyword>